<keyword evidence="3" id="KW-1185">Reference proteome</keyword>
<protein>
    <recommendedName>
        <fullName evidence="1">Cyclic nucleotide-binding domain-containing protein</fullName>
    </recommendedName>
</protein>
<dbReference type="AlphaFoldDB" id="A0A1D7QKJ6"/>
<dbReference type="PROSITE" id="PS50042">
    <property type="entry name" value="CNMP_BINDING_3"/>
    <property type="match status" value="1"/>
</dbReference>
<dbReference type="InterPro" id="IPR018490">
    <property type="entry name" value="cNMP-bd_dom_sf"/>
</dbReference>
<dbReference type="SUPFAM" id="SSF51206">
    <property type="entry name" value="cAMP-binding domain-like"/>
    <property type="match status" value="1"/>
</dbReference>
<dbReference type="Proteomes" id="UP000094313">
    <property type="component" value="Chromosome"/>
</dbReference>
<evidence type="ECO:0000313" key="2">
    <source>
        <dbReference type="EMBL" id="AOM79202.1"/>
    </source>
</evidence>
<dbReference type="Pfam" id="PF00027">
    <property type="entry name" value="cNMP_binding"/>
    <property type="match status" value="1"/>
</dbReference>
<dbReference type="CDD" id="cd00038">
    <property type="entry name" value="CAP_ED"/>
    <property type="match status" value="1"/>
</dbReference>
<evidence type="ECO:0000259" key="1">
    <source>
        <dbReference type="PROSITE" id="PS50042"/>
    </source>
</evidence>
<gene>
    <name evidence="2" type="ORF">BFS30_19740</name>
</gene>
<accession>A0A1D7QKJ6</accession>
<name>A0A1D7QKJ6_9SPHI</name>
<dbReference type="OrthoDB" id="760913at2"/>
<proteinExistence type="predicted"/>
<reference evidence="2 3" key="1">
    <citation type="submission" date="2016-08" db="EMBL/GenBank/DDBJ databases">
        <authorList>
            <person name="Seilhamer J.J."/>
        </authorList>
    </citation>
    <scope>NUCLEOTIDE SEQUENCE [LARGE SCALE GENOMIC DNA]</scope>
    <source>
        <strain evidence="2 3">DX4</strain>
    </source>
</reference>
<dbReference type="InterPro" id="IPR000595">
    <property type="entry name" value="cNMP-bd_dom"/>
</dbReference>
<dbReference type="EMBL" id="CP017141">
    <property type="protein sequence ID" value="AOM79202.1"/>
    <property type="molecule type" value="Genomic_DNA"/>
</dbReference>
<evidence type="ECO:0000313" key="3">
    <source>
        <dbReference type="Proteomes" id="UP000094313"/>
    </source>
</evidence>
<dbReference type="InterPro" id="IPR014710">
    <property type="entry name" value="RmlC-like_jellyroll"/>
</dbReference>
<sequence length="200" mass="23486">MRFNYFLNYLKENFSTNGLDEVLLKSHVQGFQFNKKTELLHPGEICKYFYFIEEGMVRTYEIRDNKEDTLNYYRSGHFFSSFRSFLHQVPCAEGIICENEVRGVKISYNELLSLRRSNPYFNQLSIQIYEKLVIELYDELNAYRKSTADERYDLINSSHPKISTISLQKNIASFLGVTNSHYSAIKHKALKQHLPPKSGL</sequence>
<dbReference type="RefSeq" id="WP_069380865.1">
    <property type="nucleotide sequence ID" value="NZ_CP017141.1"/>
</dbReference>
<dbReference type="Gene3D" id="2.60.120.10">
    <property type="entry name" value="Jelly Rolls"/>
    <property type="match status" value="1"/>
</dbReference>
<dbReference type="KEGG" id="psty:BFS30_19740"/>
<organism evidence="2 3">
    <name type="scientific">Pedobacter steynii</name>
    <dbReference type="NCBI Taxonomy" id="430522"/>
    <lineage>
        <taxon>Bacteria</taxon>
        <taxon>Pseudomonadati</taxon>
        <taxon>Bacteroidota</taxon>
        <taxon>Sphingobacteriia</taxon>
        <taxon>Sphingobacteriales</taxon>
        <taxon>Sphingobacteriaceae</taxon>
        <taxon>Pedobacter</taxon>
    </lineage>
</organism>
<feature type="domain" description="Cyclic nucleotide-binding" evidence="1">
    <location>
        <begin position="6"/>
        <end position="114"/>
    </location>
</feature>